<sequence length="123" mass="13701">MRRLPPHRLIISPLYHAYFHARTGPRILASSSQTISMLTHPHCPPDLTPTLPPHLRSHHSLHFHTPTAPSRYAFNAALTPPYAFSHPPNSIHPLPSLGLHSALPTFLQLCPHTSLILNAAYHT</sequence>
<keyword evidence="2" id="KW-1185">Reference proteome</keyword>
<evidence type="ECO:0000313" key="2">
    <source>
        <dbReference type="Proteomes" id="UP000765509"/>
    </source>
</evidence>
<accession>A0A9Q3H287</accession>
<gene>
    <name evidence="1" type="ORF">O181_028052</name>
</gene>
<dbReference type="Proteomes" id="UP000765509">
    <property type="component" value="Unassembled WGS sequence"/>
</dbReference>
<dbReference type="EMBL" id="AVOT02009554">
    <property type="protein sequence ID" value="MBW0488337.1"/>
    <property type="molecule type" value="Genomic_DNA"/>
</dbReference>
<evidence type="ECO:0000313" key="1">
    <source>
        <dbReference type="EMBL" id="MBW0488337.1"/>
    </source>
</evidence>
<proteinExistence type="predicted"/>
<reference evidence="1" key="1">
    <citation type="submission" date="2021-03" db="EMBL/GenBank/DDBJ databases">
        <title>Draft genome sequence of rust myrtle Austropuccinia psidii MF-1, a brazilian biotype.</title>
        <authorList>
            <person name="Quecine M.C."/>
            <person name="Pachon D.M.R."/>
            <person name="Bonatelli M.L."/>
            <person name="Correr F.H."/>
            <person name="Franceschini L.M."/>
            <person name="Leite T.F."/>
            <person name="Margarido G.R.A."/>
            <person name="Almeida C.A."/>
            <person name="Ferrarezi J.A."/>
            <person name="Labate C.A."/>
        </authorList>
    </citation>
    <scope>NUCLEOTIDE SEQUENCE</scope>
    <source>
        <strain evidence="1">MF-1</strain>
    </source>
</reference>
<name>A0A9Q3H287_9BASI</name>
<organism evidence="1 2">
    <name type="scientific">Austropuccinia psidii MF-1</name>
    <dbReference type="NCBI Taxonomy" id="1389203"/>
    <lineage>
        <taxon>Eukaryota</taxon>
        <taxon>Fungi</taxon>
        <taxon>Dikarya</taxon>
        <taxon>Basidiomycota</taxon>
        <taxon>Pucciniomycotina</taxon>
        <taxon>Pucciniomycetes</taxon>
        <taxon>Pucciniales</taxon>
        <taxon>Sphaerophragmiaceae</taxon>
        <taxon>Austropuccinia</taxon>
    </lineage>
</organism>
<dbReference type="AlphaFoldDB" id="A0A9Q3H287"/>
<protein>
    <submittedName>
        <fullName evidence="1">Uncharacterized protein</fullName>
    </submittedName>
</protein>
<comment type="caution">
    <text evidence="1">The sequence shown here is derived from an EMBL/GenBank/DDBJ whole genome shotgun (WGS) entry which is preliminary data.</text>
</comment>